<dbReference type="NCBIfam" id="TIGR02118">
    <property type="entry name" value="EthD family reductase"/>
    <property type="match status" value="1"/>
</dbReference>
<evidence type="ECO:0000259" key="2">
    <source>
        <dbReference type="Pfam" id="PF07110"/>
    </source>
</evidence>
<dbReference type="AlphaFoldDB" id="A0A0G2I6Y8"/>
<dbReference type="InterPro" id="IPR011008">
    <property type="entry name" value="Dimeric_a/b-barrel"/>
</dbReference>
<dbReference type="InterPro" id="IPR009799">
    <property type="entry name" value="EthD_dom"/>
</dbReference>
<protein>
    <recommendedName>
        <fullName evidence="2">EthD domain-containing protein</fullName>
    </recommendedName>
</protein>
<dbReference type="GO" id="GO:0016491">
    <property type="term" value="F:oxidoreductase activity"/>
    <property type="evidence" value="ECO:0007669"/>
    <property type="project" value="InterPro"/>
</dbReference>
<dbReference type="SUPFAM" id="SSF54909">
    <property type="entry name" value="Dimeric alpha+beta barrel"/>
    <property type="match status" value="1"/>
</dbReference>
<comment type="similarity">
    <text evidence="1">Belongs to the tpcK family.</text>
</comment>
<sequence>MPLANFTAVVFVTRKPDISPAAFQDHWDNKHVPLLKRLTGPRFPLSHTRHYLKRDATPPAYPVSTLVGDSADFTYDGFAVLTFESETALQEFLPIMHHPEVIEDEKKFVDLAKLKAVVLGDIQTTVSERSS</sequence>
<comment type="caution">
    <text evidence="3">The sequence shown here is derived from an EMBL/GenBank/DDBJ whole genome shotgun (WGS) entry which is preliminary data.</text>
</comment>
<dbReference type="OrthoDB" id="2519291at2759"/>
<dbReference type="VEuPathDB" id="FungiDB:EMCG_08243"/>
<reference evidence="4" key="1">
    <citation type="journal article" date="2015" name="PLoS Genet.">
        <title>The dynamic genome and transcriptome of the human fungal pathogen Blastomyces and close relative Emmonsia.</title>
        <authorList>
            <person name="Munoz J.F."/>
            <person name="Gauthier G.M."/>
            <person name="Desjardins C.A."/>
            <person name="Gallo J.E."/>
            <person name="Holder J."/>
            <person name="Sullivan T.D."/>
            <person name="Marty A.J."/>
            <person name="Carmen J.C."/>
            <person name="Chen Z."/>
            <person name="Ding L."/>
            <person name="Gujja S."/>
            <person name="Magrini V."/>
            <person name="Misas E."/>
            <person name="Mitreva M."/>
            <person name="Priest M."/>
            <person name="Saif S."/>
            <person name="Whiston E.A."/>
            <person name="Young S."/>
            <person name="Zeng Q."/>
            <person name="Goldman W.E."/>
            <person name="Mardis E.R."/>
            <person name="Taylor J.W."/>
            <person name="McEwen J.G."/>
            <person name="Clay O.K."/>
            <person name="Klein B.S."/>
            <person name="Cuomo C.A."/>
        </authorList>
    </citation>
    <scope>NUCLEOTIDE SEQUENCE [LARGE SCALE GENOMIC DNA]</scope>
    <source>
        <strain evidence="4">UAMH 3008</strain>
    </source>
</reference>
<evidence type="ECO:0000313" key="4">
    <source>
        <dbReference type="Proteomes" id="UP000034164"/>
    </source>
</evidence>
<proteinExistence type="inferred from homology"/>
<evidence type="ECO:0000256" key="1">
    <source>
        <dbReference type="ARBA" id="ARBA00005986"/>
    </source>
</evidence>
<organism evidence="3 4">
    <name type="scientific">[Emmonsia] crescens</name>
    <dbReference type="NCBI Taxonomy" id="73230"/>
    <lineage>
        <taxon>Eukaryota</taxon>
        <taxon>Fungi</taxon>
        <taxon>Dikarya</taxon>
        <taxon>Ascomycota</taxon>
        <taxon>Pezizomycotina</taxon>
        <taxon>Eurotiomycetes</taxon>
        <taxon>Eurotiomycetidae</taxon>
        <taxon>Onygenales</taxon>
        <taxon>Ajellomycetaceae</taxon>
        <taxon>Emergomyces</taxon>
    </lineage>
</organism>
<dbReference type="Proteomes" id="UP000034164">
    <property type="component" value="Unassembled WGS sequence"/>
</dbReference>
<name>A0A0G2I6Y8_9EURO</name>
<dbReference type="EMBL" id="LCZI01000547">
    <property type="protein sequence ID" value="KKZ65990.1"/>
    <property type="molecule type" value="Genomic_DNA"/>
</dbReference>
<accession>A0A0G2I6Y8</accession>
<evidence type="ECO:0000313" key="3">
    <source>
        <dbReference type="EMBL" id="KKZ65990.1"/>
    </source>
</evidence>
<gene>
    <name evidence="3" type="ORF">EMCG_08243</name>
</gene>
<dbReference type="Gene3D" id="3.30.70.100">
    <property type="match status" value="1"/>
</dbReference>
<feature type="domain" description="EthD" evidence="2">
    <location>
        <begin position="15"/>
        <end position="111"/>
    </location>
</feature>
<dbReference type="Pfam" id="PF07110">
    <property type="entry name" value="EthD"/>
    <property type="match status" value="1"/>
</dbReference>